<name>A0ACC2CNN6_DIPCM</name>
<organism evidence="1 2">
    <name type="scientific">Diphasiastrum complanatum</name>
    <name type="common">Issler's clubmoss</name>
    <name type="synonym">Lycopodium complanatum</name>
    <dbReference type="NCBI Taxonomy" id="34168"/>
    <lineage>
        <taxon>Eukaryota</taxon>
        <taxon>Viridiplantae</taxon>
        <taxon>Streptophyta</taxon>
        <taxon>Embryophyta</taxon>
        <taxon>Tracheophyta</taxon>
        <taxon>Lycopodiopsida</taxon>
        <taxon>Lycopodiales</taxon>
        <taxon>Lycopodiaceae</taxon>
        <taxon>Lycopodioideae</taxon>
        <taxon>Diphasiastrum</taxon>
    </lineage>
</organism>
<reference evidence="2" key="1">
    <citation type="journal article" date="2024" name="Proc. Natl. Acad. Sci. U.S.A.">
        <title>Extraordinary preservation of gene collinearity over three hundred million years revealed in homosporous lycophytes.</title>
        <authorList>
            <person name="Li C."/>
            <person name="Wickell D."/>
            <person name="Kuo L.Y."/>
            <person name="Chen X."/>
            <person name="Nie B."/>
            <person name="Liao X."/>
            <person name="Peng D."/>
            <person name="Ji J."/>
            <person name="Jenkins J."/>
            <person name="Williams M."/>
            <person name="Shu S."/>
            <person name="Plott C."/>
            <person name="Barry K."/>
            <person name="Rajasekar S."/>
            <person name="Grimwood J."/>
            <person name="Han X."/>
            <person name="Sun S."/>
            <person name="Hou Z."/>
            <person name="He W."/>
            <person name="Dai G."/>
            <person name="Sun C."/>
            <person name="Schmutz J."/>
            <person name="Leebens-Mack J.H."/>
            <person name="Li F.W."/>
            <person name="Wang L."/>
        </authorList>
    </citation>
    <scope>NUCLEOTIDE SEQUENCE [LARGE SCALE GENOMIC DNA]</scope>
    <source>
        <strain evidence="2">cv. PW_Plant_1</strain>
    </source>
</reference>
<dbReference type="EMBL" id="CM055100">
    <property type="protein sequence ID" value="KAJ7543530.1"/>
    <property type="molecule type" value="Genomic_DNA"/>
</dbReference>
<evidence type="ECO:0000313" key="2">
    <source>
        <dbReference type="Proteomes" id="UP001162992"/>
    </source>
</evidence>
<proteinExistence type="predicted"/>
<accession>A0ACC2CNN6</accession>
<evidence type="ECO:0000313" key="1">
    <source>
        <dbReference type="EMBL" id="KAJ7543530.1"/>
    </source>
</evidence>
<keyword evidence="2" id="KW-1185">Reference proteome</keyword>
<sequence length="430" mass="48259">MATSEVIDDPEEVKVMEQPKDCLLQKLETHKREVVDCLIASRASYEPDMEGVADILERSYDSVDTASRYELLYHQQTNLNPAPGEQQPEQVLVIVRSSNGYVMVAFRGTVTLEDCLVDSKMSTVKIPFATGRAHAGFVDRLQSLPVELFKRLPRNGEKIIFTGHSLGGGVAALTALKLLEDLEQGELAEGVSLTKEQILCITYAPAPFANEELAAYINSKYKDRFYHLVSRHDMVPRAHNLFPVVFIPWAQKFVAAIRDRWELKFVSVLIEHATGMGFDKAILKVQEKVQAFSPATGFFNFVRNCAEEDHDSLFYGMSGYLVLFNPDATDRQSAIEVGSMDKLANEGFCFENKSFSEAFFEHGLANYYDCLLHGLGAHAEPHKNGNSRFISSVSDLFRGLSLKQILTDPRTAILVHFQKIYLKLVGNEFK</sequence>
<dbReference type="Proteomes" id="UP001162992">
    <property type="component" value="Chromosome 9"/>
</dbReference>
<gene>
    <name evidence="1" type="ORF">O6H91_09G042100</name>
</gene>
<comment type="caution">
    <text evidence="1">The sequence shown here is derived from an EMBL/GenBank/DDBJ whole genome shotgun (WGS) entry which is preliminary data.</text>
</comment>
<protein>
    <submittedName>
        <fullName evidence="1">Uncharacterized protein</fullName>
    </submittedName>
</protein>